<dbReference type="PANTHER" id="PTHR47982">
    <property type="entry name" value="PROLINE-RICH RECEPTOR-LIKE PROTEIN KINASE PERK4"/>
    <property type="match status" value="1"/>
</dbReference>
<feature type="compositionally biased region" description="Polar residues" evidence="16">
    <location>
        <begin position="29"/>
        <end position="46"/>
    </location>
</feature>
<gene>
    <name evidence="18" type="ORF">MANES_04G127000</name>
</gene>
<comment type="similarity">
    <text evidence="15">Belongs to the protein kinase superfamily.</text>
</comment>
<feature type="binding site" evidence="14">
    <location>
        <position position="93"/>
    </location>
    <ligand>
        <name>ATP</name>
        <dbReference type="ChEBI" id="CHEBI:30616"/>
    </ligand>
</feature>
<keyword evidence="7 14" id="KW-0547">Nucleotide-binding</keyword>
<dbReference type="InterPro" id="IPR008271">
    <property type="entry name" value="Ser/Thr_kinase_AS"/>
</dbReference>
<feature type="region of interest" description="Disordered" evidence="16">
    <location>
        <begin position="1"/>
        <end position="46"/>
    </location>
</feature>
<keyword evidence="5" id="KW-0808">Transferase</keyword>
<accession>A0A2C9W462</accession>
<evidence type="ECO:0000256" key="15">
    <source>
        <dbReference type="RuleBase" id="RU000304"/>
    </source>
</evidence>
<comment type="subcellular location">
    <subcellularLocation>
        <location evidence="1">Cell membrane</location>
        <topology evidence="1">Single-pass membrane protein</topology>
    </subcellularLocation>
</comment>
<keyword evidence="8" id="KW-0418">Kinase</keyword>
<protein>
    <recommendedName>
        <fullName evidence="2">non-specific serine/threonine protein kinase</fullName>
        <ecNumber evidence="2">2.7.11.1</ecNumber>
    </recommendedName>
</protein>
<evidence type="ECO:0000256" key="6">
    <source>
        <dbReference type="ARBA" id="ARBA00022692"/>
    </source>
</evidence>
<dbReference type="PANTHER" id="PTHR47982:SF40">
    <property type="entry name" value="NON-SPECIFIC SERINE_THREONINE PROTEIN KINASE"/>
    <property type="match status" value="1"/>
</dbReference>
<comment type="catalytic activity">
    <reaction evidence="12">
        <text>L-threonyl-[protein] + ATP = O-phospho-L-threonyl-[protein] + ADP + H(+)</text>
        <dbReference type="Rhea" id="RHEA:46608"/>
        <dbReference type="Rhea" id="RHEA-COMP:11060"/>
        <dbReference type="Rhea" id="RHEA-COMP:11605"/>
        <dbReference type="ChEBI" id="CHEBI:15378"/>
        <dbReference type="ChEBI" id="CHEBI:30013"/>
        <dbReference type="ChEBI" id="CHEBI:30616"/>
        <dbReference type="ChEBI" id="CHEBI:61977"/>
        <dbReference type="ChEBI" id="CHEBI:456216"/>
        <dbReference type="EC" id="2.7.11.1"/>
    </reaction>
</comment>
<evidence type="ECO:0000256" key="11">
    <source>
        <dbReference type="ARBA" id="ARBA00023136"/>
    </source>
</evidence>
<feature type="compositionally biased region" description="Basic and acidic residues" evidence="16">
    <location>
        <begin position="8"/>
        <end position="17"/>
    </location>
</feature>
<dbReference type="InterPro" id="IPR000719">
    <property type="entry name" value="Prot_kinase_dom"/>
</dbReference>
<keyword evidence="6" id="KW-0812">Transmembrane</keyword>
<evidence type="ECO:0000256" key="9">
    <source>
        <dbReference type="ARBA" id="ARBA00022840"/>
    </source>
</evidence>
<dbReference type="InterPro" id="IPR047117">
    <property type="entry name" value="PERK1-13-like"/>
</dbReference>
<keyword evidence="11" id="KW-0472">Membrane</keyword>
<name>A0A2C9W462_MANES</name>
<dbReference type="EMBL" id="CM004390">
    <property type="protein sequence ID" value="OAY52983.1"/>
    <property type="molecule type" value="Genomic_DNA"/>
</dbReference>
<sequence length="348" mass="39698">MMGCIQSRRREDLHFDTRGSGTPPPVLPSHNSPNRRISSPNRGQSQGYGLRQFTYMELAIATEHFSNNVLLGEGGFGQVYKGFIDGKLYAVKKLKNQPDEQTQATMEEEIRVISRVRHRNLVELIGYCIQGNNRLLVLEFLSNKSLKYHLHGKEVLEWSNRMKIAIGSAKGLKYLHEDCNPRIIHRDIKADNIVLDENFEPKVTDFGLSLFFPENVTHISKSIHGTEVYVDPIYSGRVSYESDVYSFGVVLLELITGRKTMIGDTTIVNWAKTRIKPAVEGDYMALVDIKLSEYNKEEINRMIFCAAACLYKPLKSRPKMGQIIQILEAILPLKDIWDEKDDKYLNGN</sequence>
<evidence type="ECO:0000256" key="4">
    <source>
        <dbReference type="ARBA" id="ARBA00022527"/>
    </source>
</evidence>
<evidence type="ECO:0000256" key="12">
    <source>
        <dbReference type="ARBA" id="ARBA00047899"/>
    </source>
</evidence>
<dbReference type="PROSITE" id="PS50011">
    <property type="entry name" value="PROTEIN_KINASE_DOM"/>
    <property type="match status" value="1"/>
</dbReference>
<dbReference type="GO" id="GO:0005886">
    <property type="term" value="C:plasma membrane"/>
    <property type="evidence" value="ECO:0000318"/>
    <property type="project" value="GO_Central"/>
</dbReference>
<dbReference type="PROSITE" id="PS00107">
    <property type="entry name" value="PROTEIN_KINASE_ATP"/>
    <property type="match status" value="1"/>
</dbReference>
<evidence type="ECO:0000256" key="5">
    <source>
        <dbReference type="ARBA" id="ARBA00022679"/>
    </source>
</evidence>
<dbReference type="GO" id="GO:0005524">
    <property type="term" value="F:ATP binding"/>
    <property type="evidence" value="ECO:0007669"/>
    <property type="project" value="UniProtKB-UniRule"/>
</dbReference>
<evidence type="ECO:0000256" key="3">
    <source>
        <dbReference type="ARBA" id="ARBA00022475"/>
    </source>
</evidence>
<keyword evidence="9 14" id="KW-0067">ATP-binding</keyword>
<evidence type="ECO:0000256" key="2">
    <source>
        <dbReference type="ARBA" id="ARBA00012513"/>
    </source>
</evidence>
<evidence type="ECO:0000256" key="13">
    <source>
        <dbReference type="ARBA" id="ARBA00048679"/>
    </source>
</evidence>
<evidence type="ECO:0000256" key="7">
    <source>
        <dbReference type="ARBA" id="ARBA00022741"/>
    </source>
</evidence>
<dbReference type="Gene3D" id="3.30.200.20">
    <property type="entry name" value="Phosphorylase Kinase, domain 1"/>
    <property type="match status" value="1"/>
</dbReference>
<dbReference type="SUPFAM" id="SSF56112">
    <property type="entry name" value="Protein kinase-like (PK-like)"/>
    <property type="match status" value="1"/>
</dbReference>
<dbReference type="EC" id="2.7.11.1" evidence="2"/>
<keyword evidence="3" id="KW-1003">Cell membrane</keyword>
<keyword evidence="4 15" id="KW-0723">Serine/threonine-protein kinase</keyword>
<dbReference type="PROSITE" id="PS00108">
    <property type="entry name" value="PROTEIN_KINASE_ST"/>
    <property type="match status" value="1"/>
</dbReference>
<evidence type="ECO:0000256" key="8">
    <source>
        <dbReference type="ARBA" id="ARBA00022777"/>
    </source>
</evidence>
<dbReference type="AlphaFoldDB" id="A0A2C9W462"/>
<organism evidence="18">
    <name type="scientific">Manihot esculenta</name>
    <name type="common">Cassava</name>
    <name type="synonym">Jatropha manihot</name>
    <dbReference type="NCBI Taxonomy" id="3983"/>
    <lineage>
        <taxon>Eukaryota</taxon>
        <taxon>Viridiplantae</taxon>
        <taxon>Streptophyta</taxon>
        <taxon>Embryophyta</taxon>
        <taxon>Tracheophyta</taxon>
        <taxon>Spermatophyta</taxon>
        <taxon>Magnoliopsida</taxon>
        <taxon>eudicotyledons</taxon>
        <taxon>Gunneridae</taxon>
        <taxon>Pentapetalae</taxon>
        <taxon>rosids</taxon>
        <taxon>fabids</taxon>
        <taxon>Malpighiales</taxon>
        <taxon>Euphorbiaceae</taxon>
        <taxon>Crotonoideae</taxon>
        <taxon>Manihoteae</taxon>
        <taxon>Manihot</taxon>
    </lineage>
</organism>
<evidence type="ECO:0000256" key="1">
    <source>
        <dbReference type="ARBA" id="ARBA00004162"/>
    </source>
</evidence>
<evidence type="ECO:0000256" key="16">
    <source>
        <dbReference type="SAM" id="MobiDB-lite"/>
    </source>
</evidence>
<dbReference type="FunFam" id="1.10.510.10:FF:001424">
    <property type="entry name" value="Protein kinase superfamily protein"/>
    <property type="match status" value="1"/>
</dbReference>
<dbReference type="Gene3D" id="1.10.510.10">
    <property type="entry name" value="Transferase(Phosphotransferase) domain 1"/>
    <property type="match status" value="1"/>
</dbReference>
<evidence type="ECO:0000313" key="18">
    <source>
        <dbReference type="EMBL" id="OAY52983.1"/>
    </source>
</evidence>
<dbReference type="InterPro" id="IPR017441">
    <property type="entry name" value="Protein_kinase_ATP_BS"/>
</dbReference>
<dbReference type="InterPro" id="IPR011009">
    <property type="entry name" value="Kinase-like_dom_sf"/>
</dbReference>
<dbReference type="GO" id="GO:0004674">
    <property type="term" value="F:protein serine/threonine kinase activity"/>
    <property type="evidence" value="ECO:0007669"/>
    <property type="project" value="UniProtKB-KW"/>
</dbReference>
<proteinExistence type="inferred from homology"/>
<evidence type="ECO:0000259" key="17">
    <source>
        <dbReference type="PROSITE" id="PS50011"/>
    </source>
</evidence>
<dbReference type="Pfam" id="PF00069">
    <property type="entry name" value="Pkinase"/>
    <property type="match status" value="1"/>
</dbReference>
<evidence type="ECO:0000256" key="10">
    <source>
        <dbReference type="ARBA" id="ARBA00022989"/>
    </source>
</evidence>
<reference evidence="18" key="1">
    <citation type="submission" date="2016-02" db="EMBL/GenBank/DDBJ databases">
        <title>WGS assembly of Manihot esculenta.</title>
        <authorList>
            <person name="Bredeson J.V."/>
            <person name="Prochnik S.E."/>
            <person name="Lyons J.B."/>
            <person name="Schmutz J."/>
            <person name="Grimwood J."/>
            <person name="Vrebalov J."/>
            <person name="Bart R.S."/>
            <person name="Amuge T."/>
            <person name="Ferguson M.E."/>
            <person name="Green R."/>
            <person name="Putnam N."/>
            <person name="Stites J."/>
            <person name="Rounsley S."/>
            <person name="Rokhsar D.S."/>
        </authorList>
    </citation>
    <scope>NUCLEOTIDE SEQUENCE [LARGE SCALE GENOMIC DNA]</scope>
    <source>
        <tissue evidence="18">Leaf</tissue>
    </source>
</reference>
<dbReference type="OrthoDB" id="850976at2759"/>
<keyword evidence="10" id="KW-1133">Transmembrane helix</keyword>
<comment type="catalytic activity">
    <reaction evidence="13">
        <text>L-seryl-[protein] + ATP = O-phospho-L-seryl-[protein] + ADP + H(+)</text>
        <dbReference type="Rhea" id="RHEA:17989"/>
        <dbReference type="Rhea" id="RHEA-COMP:9863"/>
        <dbReference type="Rhea" id="RHEA-COMP:11604"/>
        <dbReference type="ChEBI" id="CHEBI:15378"/>
        <dbReference type="ChEBI" id="CHEBI:29999"/>
        <dbReference type="ChEBI" id="CHEBI:30616"/>
        <dbReference type="ChEBI" id="CHEBI:83421"/>
        <dbReference type="ChEBI" id="CHEBI:456216"/>
        <dbReference type="EC" id="2.7.11.1"/>
    </reaction>
</comment>
<dbReference type="SMART" id="SM00220">
    <property type="entry name" value="S_TKc"/>
    <property type="match status" value="1"/>
</dbReference>
<dbReference type="FunFam" id="3.30.200.20:FF:000015">
    <property type="entry name" value="Somatic embryogenesis receptor kinase 1"/>
    <property type="match status" value="1"/>
</dbReference>
<evidence type="ECO:0000256" key="14">
    <source>
        <dbReference type="PROSITE-ProRule" id="PRU10141"/>
    </source>
</evidence>
<feature type="domain" description="Protein kinase" evidence="17">
    <location>
        <begin position="65"/>
        <end position="331"/>
    </location>
</feature>